<keyword evidence="11" id="KW-1185">Reference proteome</keyword>
<name>A0A6A3WAY3_9STRA</name>
<evidence type="ECO:0000313" key="1">
    <source>
        <dbReference type="EMBL" id="KAE8922408.1"/>
    </source>
</evidence>
<gene>
    <name evidence="9" type="ORF">PF001_g25726</name>
    <name evidence="7" type="ORF">PF002_g27212</name>
    <name evidence="6" type="ORF">PF004_g24566</name>
    <name evidence="8" type="ORF">PF005_g20419</name>
    <name evidence="5" type="ORF">PF006_g25008</name>
    <name evidence="4" type="ORF">PF007_g20480</name>
    <name evidence="1" type="ORF">PF009_g27329</name>
    <name evidence="3" type="ORF">PF010_g25190</name>
    <name evidence="2" type="ORF">PF011_g24312</name>
</gene>
<evidence type="ECO:0000313" key="15">
    <source>
        <dbReference type="Proteomes" id="UP000441208"/>
    </source>
</evidence>
<evidence type="ECO:0000313" key="18">
    <source>
        <dbReference type="Proteomes" id="UP000488956"/>
    </source>
</evidence>
<dbReference type="EMBL" id="QXFW01002739">
    <property type="protein sequence ID" value="KAE8975825.1"/>
    <property type="molecule type" value="Genomic_DNA"/>
</dbReference>
<dbReference type="EMBL" id="QXGE01003069">
    <property type="protein sequence ID" value="KAE9277283.1"/>
    <property type="molecule type" value="Genomic_DNA"/>
</dbReference>
<evidence type="ECO:0000313" key="14">
    <source>
        <dbReference type="Proteomes" id="UP000440732"/>
    </source>
</evidence>
<dbReference type="EMBL" id="QXGF01003104">
    <property type="protein sequence ID" value="KAE8922408.1"/>
    <property type="molecule type" value="Genomic_DNA"/>
</dbReference>
<comment type="caution">
    <text evidence="7">The sequence shown here is derived from an EMBL/GenBank/DDBJ whole genome shotgun (WGS) entry which is preliminary data.</text>
</comment>
<dbReference type="EMBL" id="QXGC01002829">
    <property type="protein sequence ID" value="KAE9181354.1"/>
    <property type="molecule type" value="Genomic_DNA"/>
</dbReference>
<organism evidence="7 13">
    <name type="scientific">Phytophthora fragariae</name>
    <dbReference type="NCBI Taxonomy" id="53985"/>
    <lineage>
        <taxon>Eukaryota</taxon>
        <taxon>Sar</taxon>
        <taxon>Stramenopiles</taxon>
        <taxon>Oomycota</taxon>
        <taxon>Peronosporomycetes</taxon>
        <taxon>Peronosporales</taxon>
        <taxon>Peronosporaceae</taxon>
        <taxon>Phytophthora</taxon>
    </lineage>
</organism>
<evidence type="ECO:0000313" key="4">
    <source>
        <dbReference type="EMBL" id="KAE9087162.1"/>
    </source>
</evidence>
<dbReference type="Proteomes" id="UP000441208">
    <property type="component" value="Unassembled WGS sequence"/>
</dbReference>
<evidence type="ECO:0000313" key="12">
    <source>
        <dbReference type="Proteomes" id="UP000437068"/>
    </source>
</evidence>
<evidence type="ECO:0000313" key="16">
    <source>
        <dbReference type="Proteomes" id="UP000460718"/>
    </source>
</evidence>
<dbReference type="EMBL" id="QXFZ01001643">
    <property type="protein sequence ID" value="KAE9087162.1"/>
    <property type="molecule type" value="Genomic_DNA"/>
</dbReference>
<evidence type="ECO:0000313" key="11">
    <source>
        <dbReference type="Proteomes" id="UP000433483"/>
    </source>
</evidence>
<evidence type="ECO:0000313" key="9">
    <source>
        <dbReference type="EMBL" id="KAE9277283.1"/>
    </source>
</evidence>
<evidence type="ECO:0000313" key="17">
    <source>
        <dbReference type="Proteomes" id="UP000476176"/>
    </source>
</evidence>
<dbReference type="Proteomes" id="UP000488956">
    <property type="component" value="Unassembled WGS sequence"/>
</dbReference>
<dbReference type="Proteomes" id="UP000460718">
    <property type="component" value="Unassembled WGS sequence"/>
</dbReference>
<dbReference type="Proteomes" id="UP000429523">
    <property type="component" value="Unassembled WGS sequence"/>
</dbReference>
<dbReference type="AlphaFoldDB" id="A0A6A3WAY3"/>
<protein>
    <submittedName>
        <fullName evidence="7">Uncharacterized protein</fullName>
    </submittedName>
</protein>
<dbReference type="Proteomes" id="UP000440367">
    <property type="component" value="Unassembled WGS sequence"/>
</dbReference>
<evidence type="ECO:0000313" key="3">
    <source>
        <dbReference type="EMBL" id="KAE9073158.1"/>
    </source>
</evidence>
<evidence type="ECO:0000313" key="2">
    <source>
        <dbReference type="EMBL" id="KAE8975825.1"/>
    </source>
</evidence>
<dbReference type="EMBL" id="QXGD01003013">
    <property type="protein sequence ID" value="KAE9181640.1"/>
    <property type="molecule type" value="Genomic_DNA"/>
</dbReference>
<evidence type="ECO:0000313" key="6">
    <source>
        <dbReference type="EMBL" id="KAE9181354.1"/>
    </source>
</evidence>
<dbReference type="Proteomes" id="UP000437068">
    <property type="component" value="Unassembled WGS sequence"/>
</dbReference>
<dbReference type="OrthoDB" id="128227at2759"/>
<evidence type="ECO:0000313" key="8">
    <source>
        <dbReference type="EMBL" id="KAE9187522.1"/>
    </source>
</evidence>
<evidence type="ECO:0000313" key="13">
    <source>
        <dbReference type="Proteomes" id="UP000440367"/>
    </source>
</evidence>
<dbReference type="Proteomes" id="UP000433483">
    <property type="component" value="Unassembled WGS sequence"/>
</dbReference>
<accession>A0A6A3WAY3</accession>
<dbReference type="EMBL" id="QXGA01002851">
    <property type="protein sequence ID" value="KAE9091090.1"/>
    <property type="molecule type" value="Genomic_DNA"/>
</dbReference>
<evidence type="ECO:0000313" key="5">
    <source>
        <dbReference type="EMBL" id="KAE9091090.1"/>
    </source>
</evidence>
<sequence>MDQSSSPTPPTFGEMLAFVAQQQVQFQERLSEQIAAQNARFETLVSKPPAARKAEPPKYHGGMNEDLDLWFFTIEQYYADYHPLMGEESPGFVTMISCHLARTPMNWFTSSWQIVTDRESSARGLPSRTPFAIDS</sequence>
<dbReference type="Proteomes" id="UP000440732">
    <property type="component" value="Unassembled WGS sequence"/>
</dbReference>
<dbReference type="EMBL" id="QXFX01002847">
    <property type="protein sequence ID" value="KAE9073158.1"/>
    <property type="molecule type" value="Genomic_DNA"/>
</dbReference>
<evidence type="ECO:0000313" key="10">
    <source>
        <dbReference type="Proteomes" id="UP000429523"/>
    </source>
</evidence>
<dbReference type="EMBL" id="QXGB01001649">
    <property type="protein sequence ID" value="KAE9187522.1"/>
    <property type="molecule type" value="Genomic_DNA"/>
</dbReference>
<dbReference type="Proteomes" id="UP000476176">
    <property type="component" value="Unassembled WGS sequence"/>
</dbReference>
<proteinExistence type="predicted"/>
<evidence type="ECO:0000313" key="7">
    <source>
        <dbReference type="EMBL" id="KAE9181640.1"/>
    </source>
</evidence>
<reference evidence="10 11" key="1">
    <citation type="submission" date="2018-08" db="EMBL/GenBank/DDBJ databases">
        <title>Genomic investigation of the strawberry pathogen Phytophthora fragariae indicates pathogenicity is determined by transcriptional variation in three key races.</title>
        <authorList>
            <person name="Adams T.M."/>
            <person name="Armitage A.D."/>
            <person name="Sobczyk M.K."/>
            <person name="Bates H.J."/>
            <person name="Dunwell J.M."/>
            <person name="Nellist C.F."/>
            <person name="Harrison R.J."/>
        </authorList>
    </citation>
    <scope>NUCLEOTIDE SEQUENCE [LARGE SCALE GENOMIC DNA]</scope>
    <source>
        <strain evidence="9 12">A4</strain>
        <strain evidence="7 13">BC-1</strain>
        <strain evidence="6 17">BC-23</strain>
        <strain evidence="8 11">NOV-27</strain>
        <strain evidence="5 14">NOV-5</strain>
        <strain evidence="4 15">NOV-71</strain>
        <strain evidence="1 10">NOV-9</strain>
        <strain evidence="3 18">ONT-3</strain>
        <strain evidence="2 16">SCRP245</strain>
    </source>
</reference>